<accession>A0A5C8J2D2</accession>
<dbReference type="EMBL" id="VRTY01000113">
    <property type="protein sequence ID" value="TXK28393.1"/>
    <property type="molecule type" value="Genomic_DNA"/>
</dbReference>
<feature type="transmembrane region" description="Helical" evidence="1">
    <location>
        <begin position="103"/>
        <end position="123"/>
    </location>
</feature>
<evidence type="ECO:0000313" key="2">
    <source>
        <dbReference type="EMBL" id="TXK28393.1"/>
    </source>
</evidence>
<feature type="transmembrane region" description="Helical" evidence="1">
    <location>
        <begin position="371"/>
        <end position="389"/>
    </location>
</feature>
<sequence>MNFYPALLLKLLAGVLLGLLYHHYYGAGDTITYHKASLRLRDYAFLSPTGYVRLILFNEFESEAFRSTVPFSANPGFSNSFYFIKMDSVLNLITGGNYYIKSLYYSLFSFCGAVCLVASLAHVFPGTKRAAVVAFLFFPTVVFWGSGLSKDSVLMGSMCWVVAFVLDLAHRNIKVLQVLLGLLMLYVFIRIKVFMAAALIGILAAYLLIQWLARFSLQLQRERTQLILLLSLTVGVGLLLMLSVGIFNPVFLFWQIVTSHDAILAQSLHGPHIQFHQLEPGWQGILINMPKAFFSAVYRPFLFESCQPLYLLLGAENFILLLLSMLSVASLLRRGSSWHMPPFYVALFLFVVLTAILTGLSTPNFGSLSRYRIIFMPFLVYLLLQSYYARELLQRVNSIHF</sequence>
<dbReference type="Proteomes" id="UP000321926">
    <property type="component" value="Unassembled WGS sequence"/>
</dbReference>
<feature type="transmembrane region" description="Helical" evidence="1">
    <location>
        <begin position="197"/>
        <end position="214"/>
    </location>
</feature>
<protein>
    <recommendedName>
        <fullName evidence="4">Glycosyltransferase RgtA/B/C/D-like domain-containing protein</fullName>
    </recommendedName>
</protein>
<feature type="transmembrane region" description="Helical" evidence="1">
    <location>
        <begin position="344"/>
        <end position="365"/>
    </location>
</feature>
<dbReference type="OrthoDB" id="876946at2"/>
<dbReference type="AlphaFoldDB" id="A0A5C8J2D2"/>
<evidence type="ECO:0000256" key="1">
    <source>
        <dbReference type="SAM" id="Phobius"/>
    </source>
</evidence>
<keyword evidence="1" id="KW-0812">Transmembrane</keyword>
<evidence type="ECO:0000313" key="3">
    <source>
        <dbReference type="Proteomes" id="UP000321926"/>
    </source>
</evidence>
<feature type="transmembrane region" description="Helical" evidence="1">
    <location>
        <begin position="226"/>
        <end position="247"/>
    </location>
</feature>
<gene>
    <name evidence="2" type="ORF">FVR03_20855</name>
</gene>
<keyword evidence="1" id="KW-0472">Membrane</keyword>
<feature type="transmembrane region" description="Helical" evidence="1">
    <location>
        <begin position="130"/>
        <end position="146"/>
    </location>
</feature>
<organism evidence="2 3">
    <name type="scientific">Pontibacter qinzhouensis</name>
    <dbReference type="NCBI Taxonomy" id="2603253"/>
    <lineage>
        <taxon>Bacteria</taxon>
        <taxon>Pseudomonadati</taxon>
        <taxon>Bacteroidota</taxon>
        <taxon>Cytophagia</taxon>
        <taxon>Cytophagales</taxon>
        <taxon>Hymenobacteraceae</taxon>
        <taxon>Pontibacter</taxon>
    </lineage>
</organism>
<keyword evidence="3" id="KW-1185">Reference proteome</keyword>
<comment type="caution">
    <text evidence="2">The sequence shown here is derived from an EMBL/GenBank/DDBJ whole genome shotgun (WGS) entry which is preliminary data.</text>
</comment>
<evidence type="ECO:0008006" key="4">
    <source>
        <dbReference type="Google" id="ProtNLM"/>
    </source>
</evidence>
<feature type="transmembrane region" description="Helical" evidence="1">
    <location>
        <begin position="309"/>
        <end position="332"/>
    </location>
</feature>
<name>A0A5C8J2D2_9BACT</name>
<feature type="transmembrane region" description="Helical" evidence="1">
    <location>
        <begin position="7"/>
        <end position="25"/>
    </location>
</feature>
<reference evidence="2 3" key="1">
    <citation type="submission" date="2019-08" db="EMBL/GenBank/DDBJ databases">
        <authorList>
            <person name="Shi S."/>
        </authorList>
    </citation>
    <scope>NUCLEOTIDE SEQUENCE [LARGE SCALE GENOMIC DNA]</scope>
    <source>
        <strain evidence="2 3">GY10130</strain>
    </source>
</reference>
<keyword evidence="1" id="KW-1133">Transmembrane helix</keyword>
<proteinExistence type="predicted"/>